<reference evidence="8" key="1">
    <citation type="submission" date="2019-10" db="EMBL/GenBank/DDBJ databases">
        <title>Description of Paenibacillus glebae sp. nov.</title>
        <authorList>
            <person name="Carlier A."/>
            <person name="Qi S."/>
        </authorList>
    </citation>
    <scope>NUCLEOTIDE SEQUENCE</scope>
    <source>
        <strain evidence="8">LMG 31456</strain>
    </source>
</reference>
<keyword evidence="5 6" id="KW-0472">Membrane</keyword>
<evidence type="ECO:0000256" key="2">
    <source>
        <dbReference type="ARBA" id="ARBA00022475"/>
    </source>
</evidence>
<feature type="transmembrane region" description="Helical" evidence="6">
    <location>
        <begin position="33"/>
        <end position="51"/>
    </location>
</feature>
<evidence type="ECO:0000313" key="9">
    <source>
        <dbReference type="Proteomes" id="UP000641588"/>
    </source>
</evidence>
<accession>A0A972H0Q0</accession>
<dbReference type="Pfam" id="PF09335">
    <property type="entry name" value="VTT_dom"/>
    <property type="match status" value="1"/>
</dbReference>
<dbReference type="PANTHER" id="PTHR12677">
    <property type="entry name" value="GOLGI APPARATUS MEMBRANE PROTEIN TVP38-RELATED"/>
    <property type="match status" value="1"/>
</dbReference>
<evidence type="ECO:0000259" key="7">
    <source>
        <dbReference type="Pfam" id="PF09335"/>
    </source>
</evidence>
<comment type="caution">
    <text evidence="8">The sequence shown here is derived from an EMBL/GenBank/DDBJ whole genome shotgun (WGS) entry which is preliminary data.</text>
</comment>
<keyword evidence="4 6" id="KW-1133">Transmembrane helix</keyword>
<feature type="transmembrane region" description="Helical" evidence="6">
    <location>
        <begin position="5"/>
        <end position="21"/>
    </location>
</feature>
<dbReference type="InterPro" id="IPR032816">
    <property type="entry name" value="VTT_dom"/>
</dbReference>
<gene>
    <name evidence="8" type="ORF">GC093_33365</name>
</gene>
<feature type="domain" description="VTT" evidence="7">
    <location>
        <begin position="51"/>
        <end position="169"/>
    </location>
</feature>
<protein>
    <recommendedName>
        <fullName evidence="6">TVP38/TMEM64 family membrane protein</fullName>
    </recommendedName>
</protein>
<dbReference type="GO" id="GO:0005886">
    <property type="term" value="C:plasma membrane"/>
    <property type="evidence" value="ECO:0007669"/>
    <property type="project" value="UniProtKB-SubCell"/>
</dbReference>
<feature type="transmembrane region" description="Helical" evidence="6">
    <location>
        <begin position="178"/>
        <end position="196"/>
    </location>
</feature>
<dbReference type="AlphaFoldDB" id="A0A972H0Q0"/>
<comment type="similarity">
    <text evidence="6">Belongs to the TVP38/TMEM64 family.</text>
</comment>
<evidence type="ECO:0000256" key="4">
    <source>
        <dbReference type="ARBA" id="ARBA00022989"/>
    </source>
</evidence>
<comment type="subcellular location">
    <subcellularLocation>
        <location evidence="1 6">Cell membrane</location>
        <topology evidence="1 6">Multi-pass membrane protein</topology>
    </subcellularLocation>
</comment>
<dbReference type="EMBL" id="WHOD01000128">
    <property type="protein sequence ID" value="NOU98084.1"/>
    <property type="molecule type" value="Genomic_DNA"/>
</dbReference>
<keyword evidence="3 6" id="KW-0812">Transmembrane</keyword>
<dbReference type="PANTHER" id="PTHR12677:SF59">
    <property type="entry name" value="GOLGI APPARATUS MEMBRANE PROTEIN TVP38-RELATED"/>
    <property type="match status" value="1"/>
</dbReference>
<name>A0A972H0Q0_9BACL</name>
<dbReference type="InterPro" id="IPR015414">
    <property type="entry name" value="TMEM64"/>
</dbReference>
<evidence type="ECO:0000256" key="6">
    <source>
        <dbReference type="RuleBase" id="RU366058"/>
    </source>
</evidence>
<evidence type="ECO:0000256" key="1">
    <source>
        <dbReference type="ARBA" id="ARBA00004651"/>
    </source>
</evidence>
<organism evidence="8 9">
    <name type="scientific">Paenibacillus foliorum</name>
    <dbReference type="NCBI Taxonomy" id="2654974"/>
    <lineage>
        <taxon>Bacteria</taxon>
        <taxon>Bacillati</taxon>
        <taxon>Bacillota</taxon>
        <taxon>Bacilli</taxon>
        <taxon>Bacillales</taxon>
        <taxon>Paenibacillaceae</taxon>
        <taxon>Paenibacillus</taxon>
    </lineage>
</organism>
<evidence type="ECO:0000256" key="3">
    <source>
        <dbReference type="ARBA" id="ARBA00022692"/>
    </source>
</evidence>
<proteinExistence type="inferred from homology"/>
<feature type="transmembrane region" description="Helical" evidence="6">
    <location>
        <begin position="146"/>
        <end position="166"/>
    </location>
</feature>
<feature type="transmembrane region" description="Helical" evidence="6">
    <location>
        <begin position="63"/>
        <end position="88"/>
    </location>
</feature>
<evidence type="ECO:0000256" key="5">
    <source>
        <dbReference type="ARBA" id="ARBA00023136"/>
    </source>
</evidence>
<keyword evidence="2 6" id="KW-1003">Cell membrane</keyword>
<sequence length="203" mass="22852">MKSIIAGVCYSVAIIICYIYRNEIVNWLQNGEAPLALIFLIAVGFILFPVIPFKIIIGMLGYFYGSLLGALISWLAASVGSVIIYLLVQVFFQKQGRAYLAKFNRLEKLTLTIEDHPFWTIVFARMIPVLPQSLVNVYSALLSIRLLTYAVASAVGKIPAMLVYAYIGQHLFSGVDKILMAIGIYALFLLLTYLIYRRWVQAR</sequence>
<keyword evidence="9" id="KW-1185">Reference proteome</keyword>
<evidence type="ECO:0000313" key="8">
    <source>
        <dbReference type="EMBL" id="NOU98084.1"/>
    </source>
</evidence>
<dbReference type="Proteomes" id="UP000641588">
    <property type="component" value="Unassembled WGS sequence"/>
</dbReference>